<evidence type="ECO:0000256" key="3">
    <source>
        <dbReference type="ARBA" id="ARBA00023015"/>
    </source>
</evidence>
<dbReference type="InterPro" id="IPR036650">
    <property type="entry name" value="CAT_RNA-bd_dom_sf"/>
</dbReference>
<evidence type="ECO:0000313" key="8">
    <source>
        <dbReference type="EMBL" id="QFJ54816.1"/>
    </source>
</evidence>
<dbReference type="PANTHER" id="PTHR30185:SF15">
    <property type="entry name" value="CRYPTIC BETA-GLUCOSIDE BGL OPERON ANTITERMINATOR"/>
    <property type="match status" value="1"/>
</dbReference>
<dbReference type="AlphaFoldDB" id="A0A5P6VQ66"/>
<dbReference type="PROSITE" id="PS00654">
    <property type="entry name" value="PRD_1"/>
    <property type="match status" value="1"/>
</dbReference>
<evidence type="ECO:0000256" key="4">
    <source>
        <dbReference type="ARBA" id="ARBA00023159"/>
    </source>
</evidence>
<evidence type="ECO:0000256" key="2">
    <source>
        <dbReference type="ARBA" id="ARBA00022884"/>
    </source>
</evidence>
<dbReference type="Gene3D" id="2.30.24.10">
    <property type="entry name" value="CAT RNA-binding domain"/>
    <property type="match status" value="1"/>
</dbReference>
<sequence>MKIKKILNNNAALVTDDKGNEIVYTGCGLCFQKKCGDQIDESKIEKTFVMEKPSEQFKQLVSEMPYEQIQVADEIIKYAEEILNKRLCNNIYITLTDHLGYAIERAQNGTYLRNKLLWEIKNFYKAEYSIGCHALSIIKEKLGATLPDDEAGFFALHIVNAELDGNMHHTLETSEVISDIVSIVKFTFNSELDENTLSYERFVTHLKYFLQRAEKREYYPEDNVEMFCMMKNKFPDAYKCATRIKSYMESKFPDNEITDEEMLYLVVHISRITDRKTIEKQKAIG</sequence>
<dbReference type="Gene3D" id="1.10.1790.10">
    <property type="entry name" value="PRD domain"/>
    <property type="match status" value="2"/>
</dbReference>
<accession>A0A5P6VQ66</accession>
<comment type="similarity">
    <text evidence="6">Belongs to the transcriptional antiterminator BglG family.</text>
</comment>
<dbReference type="PROSITE" id="PS51372">
    <property type="entry name" value="PRD_2"/>
    <property type="match status" value="2"/>
</dbReference>
<evidence type="ECO:0000256" key="1">
    <source>
        <dbReference type="ARBA" id="ARBA00022737"/>
    </source>
</evidence>
<dbReference type="InterPro" id="IPR036634">
    <property type="entry name" value="PRD_sf"/>
</dbReference>
<dbReference type="InterPro" id="IPR011608">
    <property type="entry name" value="PRD"/>
</dbReference>
<dbReference type="Pfam" id="PF00874">
    <property type="entry name" value="PRD"/>
    <property type="match status" value="2"/>
</dbReference>
<feature type="domain" description="PRD" evidence="7">
    <location>
        <begin position="169"/>
        <end position="279"/>
    </location>
</feature>
<keyword evidence="4" id="KW-0010">Activator</keyword>
<dbReference type="SUPFAM" id="SSF50151">
    <property type="entry name" value="SacY-like RNA-binding domain"/>
    <property type="match status" value="1"/>
</dbReference>
<dbReference type="SMART" id="SM01061">
    <property type="entry name" value="CAT_RBD"/>
    <property type="match status" value="1"/>
</dbReference>
<evidence type="ECO:0000313" key="9">
    <source>
        <dbReference type="Proteomes" id="UP000327030"/>
    </source>
</evidence>
<dbReference type="EMBL" id="CP043028">
    <property type="protein sequence ID" value="QFJ54816.1"/>
    <property type="molecule type" value="Genomic_DNA"/>
</dbReference>
<dbReference type="InterPro" id="IPR050661">
    <property type="entry name" value="BglG_antiterminators"/>
</dbReference>
<dbReference type="InterPro" id="IPR001550">
    <property type="entry name" value="Transcrpt_antitermin_CS"/>
</dbReference>
<keyword evidence="2" id="KW-0694">RNA-binding</keyword>
<keyword evidence="1" id="KW-0677">Repeat</keyword>
<dbReference type="GO" id="GO:0003723">
    <property type="term" value="F:RNA binding"/>
    <property type="evidence" value="ECO:0007669"/>
    <property type="project" value="UniProtKB-KW"/>
</dbReference>
<evidence type="ECO:0000259" key="7">
    <source>
        <dbReference type="PROSITE" id="PS51372"/>
    </source>
</evidence>
<reference evidence="9" key="1">
    <citation type="submission" date="2019-08" db="EMBL/GenBank/DDBJ databases">
        <title>Complete Genome Sequence of the Polysaccharide-Degrading Rumen Bacterium Pseudobutyrivibrio xylanivorans MA3014.</title>
        <authorList>
            <person name="Palevich N."/>
            <person name="Maclean P.H."/>
            <person name="Kelly W.J."/>
            <person name="Leahy S.C."/>
            <person name="Rakonjac J."/>
            <person name="Attwood G.T."/>
        </authorList>
    </citation>
    <scope>NUCLEOTIDE SEQUENCE [LARGE SCALE GENOMIC DNA]</scope>
    <source>
        <strain evidence="9">MA3014</strain>
    </source>
</reference>
<dbReference type="NCBIfam" id="NF046042">
    <property type="entry name" value="LicT"/>
    <property type="match status" value="1"/>
</dbReference>
<dbReference type="OrthoDB" id="9813552at2"/>
<organism evidence="8 9">
    <name type="scientific">Pseudobutyrivibrio xylanivorans</name>
    <dbReference type="NCBI Taxonomy" id="185007"/>
    <lineage>
        <taxon>Bacteria</taxon>
        <taxon>Bacillati</taxon>
        <taxon>Bacillota</taxon>
        <taxon>Clostridia</taxon>
        <taxon>Lachnospirales</taxon>
        <taxon>Lachnospiraceae</taxon>
        <taxon>Pseudobutyrivibrio</taxon>
    </lineage>
</organism>
<name>A0A5P6VQ66_PSEXY</name>
<feature type="domain" description="PRD" evidence="7">
    <location>
        <begin position="63"/>
        <end position="168"/>
    </location>
</feature>
<protein>
    <submittedName>
        <fullName evidence="8">PRD domain-containing protein</fullName>
    </submittedName>
</protein>
<dbReference type="PANTHER" id="PTHR30185">
    <property type="entry name" value="CRYPTIC BETA-GLUCOSIDE BGL OPERON ANTITERMINATOR"/>
    <property type="match status" value="1"/>
</dbReference>
<keyword evidence="3" id="KW-0805">Transcription regulation</keyword>
<gene>
    <name evidence="8" type="ORF">FXF36_08100</name>
</gene>
<evidence type="ECO:0000256" key="5">
    <source>
        <dbReference type="ARBA" id="ARBA00023163"/>
    </source>
</evidence>
<dbReference type="RefSeq" id="WP_151623277.1">
    <property type="nucleotide sequence ID" value="NZ_CP043028.1"/>
</dbReference>
<dbReference type="InterPro" id="IPR004341">
    <property type="entry name" value="CAT_RNA-bd_dom"/>
</dbReference>
<dbReference type="GO" id="GO:0045893">
    <property type="term" value="P:positive regulation of DNA-templated transcription"/>
    <property type="evidence" value="ECO:0007669"/>
    <property type="project" value="InterPro"/>
</dbReference>
<dbReference type="Pfam" id="PF03123">
    <property type="entry name" value="CAT_RBD"/>
    <property type="match status" value="1"/>
</dbReference>
<dbReference type="KEGG" id="pxv:FXF36_08100"/>
<dbReference type="Proteomes" id="UP000327030">
    <property type="component" value="Chromosome 1"/>
</dbReference>
<dbReference type="SUPFAM" id="SSF63520">
    <property type="entry name" value="PTS-regulatory domain, PRD"/>
    <property type="match status" value="2"/>
</dbReference>
<evidence type="ECO:0000256" key="6">
    <source>
        <dbReference type="ARBA" id="ARBA00038510"/>
    </source>
</evidence>
<keyword evidence="5" id="KW-0804">Transcription</keyword>
<proteinExistence type="inferred from homology"/>